<keyword evidence="2" id="KW-1185">Reference proteome</keyword>
<reference evidence="1 2" key="1">
    <citation type="submission" date="2019-09" db="EMBL/GenBank/DDBJ databases">
        <title>A chromosome-level genome assembly of the Chinese tupelo Nyssa sinensis.</title>
        <authorList>
            <person name="Yang X."/>
            <person name="Kang M."/>
            <person name="Yang Y."/>
            <person name="Xiong H."/>
            <person name="Wang M."/>
            <person name="Zhang Z."/>
            <person name="Wang Z."/>
            <person name="Wu H."/>
            <person name="Ma T."/>
            <person name="Liu J."/>
            <person name="Xi Z."/>
        </authorList>
    </citation>
    <scope>NUCLEOTIDE SEQUENCE [LARGE SCALE GENOMIC DNA]</scope>
    <source>
        <strain evidence="1">J267</strain>
        <tissue evidence="1">Leaf</tissue>
    </source>
</reference>
<sequence length="134" mass="15276">MKHHQDVGKKTADSCLRCSIRDMPPILRRFTLNNLLTNVHPTERIPNVRQPPPMTPMTLRLQLVIVLRQTLLWQLNLPKVSNIPNGLGSKIKKPSLKQSKSQETRSLIPAPAISETIEWGWFSIAQDWKAACFC</sequence>
<accession>A0A5J5BT08</accession>
<dbReference type="AlphaFoldDB" id="A0A5J5BT08"/>
<dbReference type="EMBL" id="CM018033">
    <property type="protein sequence ID" value="KAA8545220.1"/>
    <property type="molecule type" value="Genomic_DNA"/>
</dbReference>
<evidence type="ECO:0000313" key="2">
    <source>
        <dbReference type="Proteomes" id="UP000325577"/>
    </source>
</evidence>
<name>A0A5J5BT08_9ASTE</name>
<gene>
    <name evidence="1" type="ORF">F0562_020004</name>
</gene>
<dbReference type="Proteomes" id="UP000325577">
    <property type="component" value="Linkage Group LG10"/>
</dbReference>
<organism evidence="1 2">
    <name type="scientific">Nyssa sinensis</name>
    <dbReference type="NCBI Taxonomy" id="561372"/>
    <lineage>
        <taxon>Eukaryota</taxon>
        <taxon>Viridiplantae</taxon>
        <taxon>Streptophyta</taxon>
        <taxon>Embryophyta</taxon>
        <taxon>Tracheophyta</taxon>
        <taxon>Spermatophyta</taxon>
        <taxon>Magnoliopsida</taxon>
        <taxon>eudicotyledons</taxon>
        <taxon>Gunneridae</taxon>
        <taxon>Pentapetalae</taxon>
        <taxon>asterids</taxon>
        <taxon>Cornales</taxon>
        <taxon>Nyssaceae</taxon>
        <taxon>Nyssa</taxon>
    </lineage>
</organism>
<proteinExistence type="predicted"/>
<evidence type="ECO:0000313" key="1">
    <source>
        <dbReference type="EMBL" id="KAA8545220.1"/>
    </source>
</evidence>
<protein>
    <submittedName>
        <fullName evidence="1">Uncharacterized protein</fullName>
    </submittedName>
</protein>